<comment type="caution">
    <text evidence="1">The sequence shown here is derived from an EMBL/GenBank/DDBJ whole genome shotgun (WGS) entry which is preliminary data.</text>
</comment>
<proteinExistence type="predicted"/>
<dbReference type="EMBL" id="QMFB01000007">
    <property type="protein sequence ID" value="RAV20800.1"/>
    <property type="molecule type" value="Genomic_DNA"/>
</dbReference>
<protein>
    <submittedName>
        <fullName evidence="1">Uncharacterized protein</fullName>
    </submittedName>
</protein>
<reference evidence="1 2" key="1">
    <citation type="journal article" date="2009" name="Int. J. Syst. Evol. Microbiol.">
        <title>Paenibacillus contaminans sp. nov., isolated from a contaminated laboratory plate.</title>
        <authorList>
            <person name="Chou J.H."/>
            <person name="Lee J.H."/>
            <person name="Lin M.C."/>
            <person name="Chang P.S."/>
            <person name="Arun A.B."/>
            <person name="Young C.C."/>
            <person name="Chen W.M."/>
        </authorList>
    </citation>
    <scope>NUCLEOTIDE SEQUENCE [LARGE SCALE GENOMIC DNA]</scope>
    <source>
        <strain evidence="1 2">CKOBP-6</strain>
    </source>
</reference>
<name>A0A329MMG3_9BACL</name>
<keyword evidence="2" id="KW-1185">Reference proteome</keyword>
<gene>
    <name evidence="1" type="ORF">DQG23_14990</name>
</gene>
<dbReference type="RefSeq" id="WP_113031659.1">
    <property type="nucleotide sequence ID" value="NZ_QMFB01000007.1"/>
</dbReference>
<evidence type="ECO:0000313" key="1">
    <source>
        <dbReference type="EMBL" id="RAV20800.1"/>
    </source>
</evidence>
<dbReference type="AlphaFoldDB" id="A0A329MMG3"/>
<accession>A0A329MMG3</accession>
<dbReference type="OrthoDB" id="9883282at2"/>
<organism evidence="1 2">
    <name type="scientific">Paenibacillus contaminans</name>
    <dbReference type="NCBI Taxonomy" id="450362"/>
    <lineage>
        <taxon>Bacteria</taxon>
        <taxon>Bacillati</taxon>
        <taxon>Bacillota</taxon>
        <taxon>Bacilli</taxon>
        <taxon>Bacillales</taxon>
        <taxon>Paenibacillaceae</taxon>
        <taxon>Paenibacillus</taxon>
    </lineage>
</organism>
<dbReference type="Proteomes" id="UP000250369">
    <property type="component" value="Unassembled WGS sequence"/>
</dbReference>
<evidence type="ECO:0000313" key="2">
    <source>
        <dbReference type="Proteomes" id="UP000250369"/>
    </source>
</evidence>
<sequence>MNWTGNKTANGNWPELGISAVHRVNDISGGTSNAPVIAFGTDLTITNVGIWLPDGHDYEDQFTVDYKGSGPTRTDYWVGIYYHNDTASAIAYALSKLILPTTFTSKEKQL</sequence>